<dbReference type="PROSITE" id="PS00447">
    <property type="entry name" value="DNA_POLYMERASE_A"/>
    <property type="match status" value="1"/>
</dbReference>
<dbReference type="Gene3D" id="1.10.3380.30">
    <property type="match status" value="1"/>
</dbReference>
<evidence type="ECO:0000256" key="2">
    <source>
        <dbReference type="ARBA" id="ARBA00022679"/>
    </source>
</evidence>
<dbReference type="SUPFAM" id="SSF158702">
    <property type="entry name" value="Sec63 N-terminal domain-like"/>
    <property type="match status" value="1"/>
</dbReference>
<dbReference type="Gene3D" id="1.10.3380.20">
    <property type="match status" value="1"/>
</dbReference>
<dbReference type="SUPFAM" id="SSF52540">
    <property type="entry name" value="P-loop containing nucleoside triphosphate hydrolases"/>
    <property type="match status" value="2"/>
</dbReference>
<dbReference type="SUPFAM" id="SSF46785">
    <property type="entry name" value="Winged helix' DNA-binding domain"/>
    <property type="match status" value="1"/>
</dbReference>
<feature type="region of interest" description="Disordered" evidence="8">
    <location>
        <begin position="987"/>
        <end position="1014"/>
    </location>
</feature>
<dbReference type="CDD" id="cd18795">
    <property type="entry name" value="SF2_C_Ski2"/>
    <property type="match status" value="1"/>
</dbReference>
<dbReference type="Pfam" id="PF20470">
    <property type="entry name" value="HTH_61"/>
    <property type="match status" value="1"/>
</dbReference>
<dbReference type="Pfam" id="PF00476">
    <property type="entry name" value="DNA_pol_A"/>
    <property type="match status" value="1"/>
</dbReference>
<reference evidence="9" key="1">
    <citation type="submission" date="2020-11" db="EMBL/GenBank/DDBJ databases">
        <authorList>
            <person name="Tran Van P."/>
        </authorList>
    </citation>
    <scope>NUCLEOTIDE SEQUENCE</scope>
</reference>
<dbReference type="Pfam" id="PF00271">
    <property type="entry name" value="Helicase_C"/>
    <property type="match status" value="1"/>
</dbReference>
<dbReference type="GO" id="GO:0003677">
    <property type="term" value="F:DNA binding"/>
    <property type="evidence" value="ECO:0007669"/>
    <property type="project" value="InterPro"/>
</dbReference>
<dbReference type="InterPro" id="IPR048960">
    <property type="entry name" value="POLQ-like_helical"/>
</dbReference>
<dbReference type="GO" id="GO:0005524">
    <property type="term" value="F:ATP binding"/>
    <property type="evidence" value="ECO:0007669"/>
    <property type="project" value="UniProtKB-KW"/>
</dbReference>
<dbReference type="InterPro" id="IPR002298">
    <property type="entry name" value="DNA_polymerase_A"/>
</dbReference>
<feature type="compositionally biased region" description="Low complexity" evidence="8">
    <location>
        <begin position="1193"/>
        <end position="1208"/>
    </location>
</feature>
<evidence type="ECO:0000256" key="8">
    <source>
        <dbReference type="SAM" id="MobiDB-lite"/>
    </source>
</evidence>
<feature type="compositionally biased region" description="Low complexity" evidence="8">
    <location>
        <begin position="1002"/>
        <end position="1014"/>
    </location>
</feature>
<dbReference type="EMBL" id="OB660621">
    <property type="protein sequence ID" value="CAD7225638.1"/>
    <property type="molecule type" value="Genomic_DNA"/>
</dbReference>
<dbReference type="InterPro" id="IPR036390">
    <property type="entry name" value="WH_DNA-bd_sf"/>
</dbReference>
<proteinExistence type="predicted"/>
<dbReference type="Gene3D" id="3.40.50.300">
    <property type="entry name" value="P-loop containing nucleotide triphosphate hydrolases"/>
    <property type="match status" value="2"/>
</dbReference>
<dbReference type="PRINTS" id="PR00868">
    <property type="entry name" value="DNAPOLI"/>
</dbReference>
<dbReference type="Gene3D" id="1.10.150.20">
    <property type="entry name" value="5' to 3' exonuclease, C-terminal subdomain"/>
    <property type="match status" value="1"/>
</dbReference>
<feature type="region of interest" description="Disordered" evidence="8">
    <location>
        <begin position="1179"/>
        <end position="1262"/>
    </location>
</feature>
<keyword evidence="5" id="KW-0067">ATP-binding</keyword>
<dbReference type="InterPro" id="IPR011545">
    <property type="entry name" value="DEAD/DEAH_box_helicase_dom"/>
</dbReference>
<dbReference type="OrthoDB" id="2320933at2759"/>
<dbReference type="PROSITE" id="PS51194">
    <property type="entry name" value="HELICASE_CTER"/>
    <property type="match status" value="1"/>
</dbReference>
<dbReference type="InterPro" id="IPR014001">
    <property type="entry name" value="Helicase_ATP-bd"/>
</dbReference>
<dbReference type="InterPro" id="IPR043502">
    <property type="entry name" value="DNA/RNA_pol_sf"/>
</dbReference>
<dbReference type="GO" id="GO:0097681">
    <property type="term" value="P:double-strand break repair via alternative nonhomologous end joining"/>
    <property type="evidence" value="ECO:0007669"/>
    <property type="project" value="TreeGrafter"/>
</dbReference>
<evidence type="ECO:0000256" key="7">
    <source>
        <dbReference type="ARBA" id="ARBA00049244"/>
    </source>
</evidence>
<dbReference type="Gene3D" id="1.20.1060.10">
    <property type="entry name" value="Taq DNA Polymerase, Chain T, domain 4"/>
    <property type="match status" value="1"/>
</dbReference>
<dbReference type="CDD" id="cd08638">
    <property type="entry name" value="DNA_pol_A_theta"/>
    <property type="match status" value="1"/>
</dbReference>
<dbReference type="PROSITE" id="PS51192">
    <property type="entry name" value="HELICASE_ATP_BIND_1"/>
    <property type="match status" value="1"/>
</dbReference>
<dbReference type="InterPro" id="IPR001098">
    <property type="entry name" value="DNA-dir_DNA_pol_A_palm_dom"/>
</dbReference>
<dbReference type="Pfam" id="PF21099">
    <property type="entry name" value="POLQ_helical"/>
    <property type="match status" value="1"/>
</dbReference>
<evidence type="ECO:0000256" key="4">
    <source>
        <dbReference type="ARBA" id="ARBA00022741"/>
    </source>
</evidence>
<evidence type="ECO:0000256" key="6">
    <source>
        <dbReference type="ARBA" id="ARBA00022932"/>
    </source>
</evidence>
<dbReference type="PANTHER" id="PTHR10133:SF62">
    <property type="entry name" value="DNA POLYMERASE THETA"/>
    <property type="match status" value="1"/>
</dbReference>
<dbReference type="EC" id="2.7.7.7" evidence="1"/>
<name>A0A7R8W8B3_9CRUS</name>
<dbReference type="InterPro" id="IPR046931">
    <property type="entry name" value="HTH_61"/>
</dbReference>
<dbReference type="FunFam" id="1.10.150.20:FF:000002">
    <property type="entry name" value="DNA polymerase I"/>
    <property type="match status" value="1"/>
</dbReference>
<keyword evidence="6" id="KW-0239">DNA-directed DNA polymerase</keyword>
<sequence>MAREKTAYLSSLFGATDVIVKGFYGNLQHPGGFAKTDVAVCTIEKANGIVNRLLEDEEAFQELGLIVIDEIHLLSDPHRGYLLELLVTKALFVSEKNSRRHRIQLIGMSATMPNIEVLARWLKADLYHTDFRPVPLKQFLKIADTVYNAESESVRRVDQRVAGIGDADGLFSLCLETLCIGCSVLIFCPTKAWCENLSKNLAQQLHQLSKSVEATELMTGLKRHFQPRLLKDVLEQLKASPTGLDSVLQVTVPYGVAFHHAGLTLEEREALEESFRKNGIRILVATSTLSSGVNLPARRVIIRAPIHRGETMDPLSYLQMAGRAGRMGQDEAGESFLLGESSHKPRLLALMTQGLPPIRSCLMRQGESLSHSIKRAVLEVIVAGVARTADEVLKYFRCTLLAAAEESVDVVEPVVEECLKYLQQNEFIHIQGPSMFVPTPLGQASVASSFAPDEALLVLDELSRARKALNLENDLHLLYIVTPHHVARQWPPLDFLQYRQILVALPSDFRSVAGLIGVQEAFLARGFRGLVNPRNPRDSGLLVIHSRFLTTLALNDLIGEVPLSTVSTKYGVCRGLLQTLQQSCATYAGMLTIFCRHLGWDNLETLLQQFQPRLHFGAARELVPLLQLSLLNGERARWLYAGGIHTLVDLANSAPERVANLFRMAGPFQTEKRSEGESEVAFQSRVQQRQWRDARDAVVGLDEVARLIVEEAREALRKELGLASAENVFQNRLDLPTRILAAEDKAGSSGASQKEAETPLNKTPRPEGGASKPGVLGTPKPGVVTHRLGVSRASQLEQDTAVEVDDSILNSLEFTGTAPTPKEAKGCRSPVPQKVSRSPDRTSDEELFSPRESKTCAEHAQSLRQEDLPVFTPEYRLEVTQREELVVEEADQKHITDSIMSQVLFHDSPFTLEEAESGLAPPAVIDARHSPLTLDGAESTLAPPAAEDVVMSSPAPLPQRVMGDFSESLLVDLMDSNVEWTVMATENQKEQSVNEEKDVFQKPSAPVPKSSSSKVYPIHPDHPPSTQQALEGISDSCLTDEVEWSCLQSASFTLKRSSPMLSIPVAQKRPRTTEESLKARGSPILLNAAEEVDSMELFEFSQDEESDCVVSTLDPTPKSHFTQSIEEEVVSDPEDDEVFIVSSPIPESIQRPRRSSSLLRASLRRRSSALVVSASLLDSPEEAASTTERRRSSVSVTSTSLLDSPSVDGEQENGSSTYGGKRYRPSVDGEKWCSTDEGKYSPRVDGEQKIGESPGLNEHVLPSPLDRRRSALEEFMAKTPAEEKEAMDSAVSQSLLVNCTDVEDEDLVKDLCLVHVEGKRLEATFLQELGSLRSICLTWLAEDDHEEHCLTWNGQDIYVLKKTLSVKDVVKVLDCSVTITTCLKPELLEGGGRQFQDPMVAIWMLDPDAPPPTLNEIVSKYLPSKASSILSTLSSSLDQEVKLCLKASLFHDLMELLRHRLQERGLWKSFQTLEMPVRQYLLTQRSFRTGIGVDIKAIRGEINRLERRQREIEDRCYQFLKRRISFLAPRDVSRVLFRELKLKRPKGHPAGSSSVDKEVLEALQEAHPIPGMILDWRRIHSVLSKLLHPLWKKLAGSDSQGFLKPSNVFWTSTGRITLAEPTLQNTPKEFQLISAQDEPPFKLRSVLMSARPGHCLVSADYSQIELRILAHLSKEETLISFLNRGGDVFREIAAEWFHEGRQESVVEKDRDTAKRICYGMIYGMGATSLAAAVRVSEREAKGLIRSFDNKFPRISEFIEECWTLAQSEGLVRTLEGRLRLMPDLTAKEKRRAVNTRIQGSAADILKRAILNIDEASRRQNLPMYLMLHLHDELIYEVPEGPKMLHAAKLMKKVMEAVSVQAQLSVAFKVKVKTGSHWGQLEELTDSDLRD</sequence>
<feature type="compositionally biased region" description="Basic and acidic residues" evidence="8">
    <location>
        <begin position="987"/>
        <end position="1000"/>
    </location>
</feature>
<dbReference type="PANTHER" id="PTHR10133">
    <property type="entry name" value="DNA POLYMERASE I"/>
    <property type="match status" value="1"/>
</dbReference>
<feature type="compositionally biased region" description="Basic and acidic residues" evidence="8">
    <location>
        <begin position="1225"/>
        <end position="1250"/>
    </location>
</feature>
<evidence type="ECO:0000256" key="3">
    <source>
        <dbReference type="ARBA" id="ARBA00022695"/>
    </source>
</evidence>
<keyword evidence="2" id="KW-0808">Transferase</keyword>
<dbReference type="SMART" id="SM00482">
    <property type="entry name" value="POLAc"/>
    <property type="match status" value="1"/>
</dbReference>
<accession>A0A7R8W8B3</accession>
<evidence type="ECO:0000313" key="9">
    <source>
        <dbReference type="EMBL" id="CAD7225638.1"/>
    </source>
</evidence>
<dbReference type="InterPro" id="IPR019760">
    <property type="entry name" value="DNA-dir_DNA_pol_A_CS"/>
</dbReference>
<comment type="catalytic activity">
    <reaction evidence="7">
        <text>DNA(n) + a 2'-deoxyribonucleoside 5'-triphosphate = DNA(n+1) + diphosphate</text>
        <dbReference type="Rhea" id="RHEA:22508"/>
        <dbReference type="Rhea" id="RHEA-COMP:17339"/>
        <dbReference type="Rhea" id="RHEA-COMP:17340"/>
        <dbReference type="ChEBI" id="CHEBI:33019"/>
        <dbReference type="ChEBI" id="CHEBI:61560"/>
        <dbReference type="ChEBI" id="CHEBI:173112"/>
        <dbReference type="EC" id="2.7.7.7"/>
    </reaction>
</comment>
<evidence type="ECO:0000256" key="5">
    <source>
        <dbReference type="ARBA" id="ARBA00022840"/>
    </source>
</evidence>
<dbReference type="InterPro" id="IPR001650">
    <property type="entry name" value="Helicase_C-like"/>
</dbReference>
<gene>
    <name evidence="9" type="ORF">CTOB1V02_LOCUS3573</name>
</gene>
<keyword evidence="3" id="KW-0548">Nucleotidyltransferase</keyword>
<dbReference type="GO" id="GO:0006261">
    <property type="term" value="P:DNA-templated DNA replication"/>
    <property type="evidence" value="ECO:0007669"/>
    <property type="project" value="InterPro"/>
</dbReference>
<dbReference type="Gene3D" id="3.30.70.370">
    <property type="match status" value="1"/>
</dbReference>
<dbReference type="InterPro" id="IPR036397">
    <property type="entry name" value="RNaseH_sf"/>
</dbReference>
<keyword evidence="4" id="KW-0547">Nucleotide-binding</keyword>
<dbReference type="GO" id="GO:0003887">
    <property type="term" value="F:DNA-directed DNA polymerase activity"/>
    <property type="evidence" value="ECO:0007669"/>
    <property type="project" value="UniProtKB-KW"/>
</dbReference>
<feature type="compositionally biased region" description="Basic and acidic residues" evidence="8">
    <location>
        <begin position="837"/>
        <end position="857"/>
    </location>
</feature>
<dbReference type="InterPro" id="IPR027417">
    <property type="entry name" value="P-loop_NTPase"/>
</dbReference>
<feature type="region of interest" description="Disordered" evidence="8">
    <location>
        <begin position="813"/>
        <end position="862"/>
    </location>
</feature>
<feature type="region of interest" description="Disordered" evidence="8">
    <location>
        <begin position="744"/>
        <end position="784"/>
    </location>
</feature>
<dbReference type="Pfam" id="PF00270">
    <property type="entry name" value="DEAD"/>
    <property type="match status" value="1"/>
</dbReference>
<dbReference type="Gene3D" id="3.30.420.10">
    <property type="entry name" value="Ribonuclease H-like superfamily/Ribonuclease H"/>
    <property type="match status" value="1"/>
</dbReference>
<organism evidence="9">
    <name type="scientific">Cyprideis torosa</name>
    <dbReference type="NCBI Taxonomy" id="163714"/>
    <lineage>
        <taxon>Eukaryota</taxon>
        <taxon>Metazoa</taxon>
        <taxon>Ecdysozoa</taxon>
        <taxon>Arthropoda</taxon>
        <taxon>Crustacea</taxon>
        <taxon>Oligostraca</taxon>
        <taxon>Ostracoda</taxon>
        <taxon>Podocopa</taxon>
        <taxon>Podocopida</taxon>
        <taxon>Cytherocopina</taxon>
        <taxon>Cytheroidea</taxon>
        <taxon>Cytherideidae</taxon>
        <taxon>Cyprideis</taxon>
    </lineage>
</organism>
<protein>
    <recommendedName>
        <fullName evidence="1">DNA-directed DNA polymerase</fullName>
        <ecNumber evidence="1">2.7.7.7</ecNumber>
    </recommendedName>
</protein>
<evidence type="ECO:0000256" key="1">
    <source>
        <dbReference type="ARBA" id="ARBA00012417"/>
    </source>
</evidence>
<dbReference type="SUPFAM" id="SSF56672">
    <property type="entry name" value="DNA/RNA polymerases"/>
    <property type="match status" value="1"/>
</dbReference>
<dbReference type="SMART" id="SM00490">
    <property type="entry name" value="HELICc"/>
    <property type="match status" value="1"/>
</dbReference>